<dbReference type="Proteomes" id="UP000178656">
    <property type="component" value="Unassembled WGS sequence"/>
</dbReference>
<dbReference type="AlphaFoldDB" id="A0A1F5TGW3"/>
<gene>
    <name evidence="1" type="ORF">A2482_04305</name>
</gene>
<reference evidence="1 2" key="1">
    <citation type="journal article" date="2016" name="Nat. Commun.">
        <title>Thousands of microbial genomes shed light on interconnected biogeochemical processes in an aquifer system.</title>
        <authorList>
            <person name="Anantharaman K."/>
            <person name="Brown C.T."/>
            <person name="Hug L.A."/>
            <person name="Sharon I."/>
            <person name="Castelle C.J."/>
            <person name="Probst A.J."/>
            <person name="Thomas B.C."/>
            <person name="Singh A."/>
            <person name="Wilkins M.J."/>
            <person name="Karaoz U."/>
            <person name="Brodie E.L."/>
            <person name="Williams K.H."/>
            <person name="Hubbard S.S."/>
            <person name="Banfield J.F."/>
        </authorList>
    </citation>
    <scope>NUCLEOTIDE SEQUENCE [LARGE SCALE GENOMIC DNA]</scope>
</reference>
<evidence type="ECO:0000313" key="2">
    <source>
        <dbReference type="Proteomes" id="UP000178656"/>
    </source>
</evidence>
<name>A0A1F5TGW3_9BACT</name>
<dbReference type="EMBL" id="MFGM01000007">
    <property type="protein sequence ID" value="OGF38172.1"/>
    <property type="molecule type" value="Genomic_DNA"/>
</dbReference>
<organism evidence="1 2">
    <name type="scientific">Candidatus Falkowbacteria bacterium RIFOXYC2_FULL_48_21</name>
    <dbReference type="NCBI Taxonomy" id="1798005"/>
    <lineage>
        <taxon>Bacteria</taxon>
        <taxon>Candidatus Falkowiibacteriota</taxon>
    </lineage>
</organism>
<comment type="caution">
    <text evidence="1">The sequence shown here is derived from an EMBL/GenBank/DDBJ whole genome shotgun (WGS) entry which is preliminary data.</text>
</comment>
<sequence length="152" mass="17190">MENELLEKSIAELRLARAAVERMHEEHGSERVTAEQALDMAKCQLAMAIVLAGGSNWVIQRHLHLFMLVKVVRGLGCLDLAEADVIPPREAKCDSLRRLFNLLKDKADDAAVAAALMEMRMKFGDPLRTCDNMVAIRGRFFRFADDKYEVME</sequence>
<evidence type="ECO:0000313" key="1">
    <source>
        <dbReference type="EMBL" id="OGF38172.1"/>
    </source>
</evidence>
<proteinExistence type="predicted"/>
<protein>
    <submittedName>
        <fullName evidence="1">Uncharacterized protein</fullName>
    </submittedName>
</protein>
<accession>A0A1F5TGW3</accession>